<accession>A0A7J0CSB8</accession>
<protein>
    <submittedName>
        <fullName evidence="1">Uncharacterized protein</fullName>
    </submittedName>
</protein>
<proteinExistence type="predicted"/>
<evidence type="ECO:0000313" key="1">
    <source>
        <dbReference type="EMBL" id="GFN04585.1"/>
    </source>
</evidence>
<dbReference type="EMBL" id="BLWD01000001">
    <property type="protein sequence ID" value="GFN04585.1"/>
    <property type="molecule type" value="Genomic_DNA"/>
</dbReference>
<comment type="caution">
    <text evidence="1">The sequence shown here is derived from an EMBL/GenBank/DDBJ whole genome shotgun (WGS) entry which is preliminary data.</text>
</comment>
<reference evidence="1 2" key="1">
    <citation type="submission" date="2020-05" db="EMBL/GenBank/DDBJ databases">
        <title>Whole genome shotgun sequence of Streptomyces microflavus NBRC 13062.</title>
        <authorList>
            <person name="Komaki H."/>
            <person name="Tamura T."/>
        </authorList>
    </citation>
    <scope>NUCLEOTIDE SEQUENCE [LARGE SCALE GENOMIC DNA]</scope>
    <source>
        <strain evidence="1 2">NBRC 13062</strain>
    </source>
</reference>
<evidence type="ECO:0000313" key="2">
    <source>
        <dbReference type="Proteomes" id="UP000498740"/>
    </source>
</evidence>
<organism evidence="1 2">
    <name type="scientific">Streptomyces microflavus</name>
    <name type="common">Streptomyces lipmanii</name>
    <dbReference type="NCBI Taxonomy" id="1919"/>
    <lineage>
        <taxon>Bacteria</taxon>
        <taxon>Bacillati</taxon>
        <taxon>Actinomycetota</taxon>
        <taxon>Actinomycetes</taxon>
        <taxon>Kitasatosporales</taxon>
        <taxon>Streptomycetaceae</taxon>
        <taxon>Streptomyces</taxon>
    </lineage>
</organism>
<dbReference type="AlphaFoldDB" id="A0A7J0CSB8"/>
<sequence length="101" mass="10406">MAWSGGTEGAFAAVAGLEGRDGVAAGRWWREVVGAGEGWWEEDGEAVFDELVGVVDGLRRVDGEGVADGVGVGVTFEPGRDSGDELPDVFLGEGELGRVVA</sequence>
<dbReference type="Proteomes" id="UP000498740">
    <property type="component" value="Unassembled WGS sequence"/>
</dbReference>
<gene>
    <name evidence="1" type="ORF">Smic_31410</name>
</gene>
<name>A0A7J0CSB8_STRMI</name>